<name>A0A4Q0SX52_9BRAD</name>
<evidence type="ECO:0000259" key="8">
    <source>
        <dbReference type="PROSITE" id="PS50928"/>
    </source>
</evidence>
<keyword evidence="4 7" id="KW-0812">Transmembrane</keyword>
<keyword evidence="6 7" id="KW-0472">Membrane</keyword>
<dbReference type="AlphaFoldDB" id="A0A4Q0SX52"/>
<dbReference type="InterPro" id="IPR035906">
    <property type="entry name" value="MetI-like_sf"/>
</dbReference>
<dbReference type="Gene3D" id="1.10.3720.10">
    <property type="entry name" value="MetI-like"/>
    <property type="match status" value="1"/>
</dbReference>
<dbReference type="SUPFAM" id="SSF161098">
    <property type="entry name" value="MetI-like"/>
    <property type="match status" value="1"/>
</dbReference>
<evidence type="ECO:0000256" key="7">
    <source>
        <dbReference type="RuleBase" id="RU363032"/>
    </source>
</evidence>
<dbReference type="InterPro" id="IPR000515">
    <property type="entry name" value="MetI-like"/>
</dbReference>
<protein>
    <submittedName>
        <fullName evidence="9">ABC transporter permease</fullName>
    </submittedName>
</protein>
<keyword evidence="2 7" id="KW-0813">Transport</keyword>
<keyword evidence="3" id="KW-1003">Cell membrane</keyword>
<feature type="transmembrane region" description="Helical" evidence="7">
    <location>
        <begin position="139"/>
        <end position="161"/>
    </location>
</feature>
<dbReference type="GO" id="GO:0055085">
    <property type="term" value="P:transmembrane transport"/>
    <property type="evidence" value="ECO:0007669"/>
    <property type="project" value="InterPro"/>
</dbReference>
<reference evidence="9 10" key="1">
    <citation type="submission" date="2015-04" db="EMBL/GenBank/DDBJ databases">
        <title>Comparative genomics of rhizobia nodulating Arachis hypogaea in China.</title>
        <authorList>
            <person name="Li Y."/>
        </authorList>
    </citation>
    <scope>NUCLEOTIDE SEQUENCE [LARGE SCALE GENOMIC DNA]</scope>
    <source>
        <strain evidence="9 10">CCBAU 51787</strain>
    </source>
</reference>
<organism evidence="9 10">
    <name type="scientific">Bradyrhizobium zhanjiangense</name>
    <dbReference type="NCBI Taxonomy" id="1325107"/>
    <lineage>
        <taxon>Bacteria</taxon>
        <taxon>Pseudomonadati</taxon>
        <taxon>Pseudomonadota</taxon>
        <taxon>Alphaproteobacteria</taxon>
        <taxon>Hyphomicrobiales</taxon>
        <taxon>Nitrobacteraceae</taxon>
        <taxon>Bradyrhizobium</taxon>
    </lineage>
</organism>
<evidence type="ECO:0000256" key="6">
    <source>
        <dbReference type="ARBA" id="ARBA00023136"/>
    </source>
</evidence>
<dbReference type="PROSITE" id="PS50928">
    <property type="entry name" value="ABC_TM1"/>
    <property type="match status" value="1"/>
</dbReference>
<dbReference type="Pfam" id="PF00528">
    <property type="entry name" value="BPD_transp_1"/>
    <property type="match status" value="1"/>
</dbReference>
<keyword evidence="5 7" id="KW-1133">Transmembrane helix</keyword>
<dbReference type="Proteomes" id="UP000290565">
    <property type="component" value="Unassembled WGS sequence"/>
</dbReference>
<comment type="similarity">
    <text evidence="7">Belongs to the binding-protein-dependent transport system permease family.</text>
</comment>
<evidence type="ECO:0000313" key="9">
    <source>
        <dbReference type="EMBL" id="RXH42756.1"/>
    </source>
</evidence>
<evidence type="ECO:0000313" key="10">
    <source>
        <dbReference type="Proteomes" id="UP000290565"/>
    </source>
</evidence>
<sequence length="299" mass="32870">MAFARRRVPPHQGRLTMSNSRTVILFWQLAILAAVLVIWQWGFEWSKALLPKAYVPKILDPYFVAKPSLIWQSFLRLGCFADTSGFAACIKGNDNNLWLATLVTLKNTWWGFLFGSASGIAAGLILGRSVFLARVFGPYIVALNSIPRIALVPLVILIFGLGDLSKIATAWLVVFFVVFFNTFEGTRAVDRDQIAAARLLGASEFTVLRTVVIPSALAWVFASLLPAVSFALIGVIVGEFIGAERGLGKLIIEAEARANASEMMVAIFVMMFVGILLAIAVRSLQSYLLRWQPQFEPSA</sequence>
<dbReference type="GO" id="GO:0005886">
    <property type="term" value="C:plasma membrane"/>
    <property type="evidence" value="ECO:0007669"/>
    <property type="project" value="UniProtKB-SubCell"/>
</dbReference>
<feature type="transmembrane region" description="Helical" evidence="7">
    <location>
        <begin position="21"/>
        <end position="42"/>
    </location>
</feature>
<accession>A0A4Q0SX52</accession>
<comment type="caution">
    <text evidence="9">The sequence shown here is derived from an EMBL/GenBank/DDBJ whole genome shotgun (WGS) entry which is preliminary data.</text>
</comment>
<evidence type="ECO:0000256" key="3">
    <source>
        <dbReference type="ARBA" id="ARBA00022475"/>
    </source>
</evidence>
<feature type="transmembrane region" description="Helical" evidence="7">
    <location>
        <begin position="167"/>
        <end position="183"/>
    </location>
</feature>
<evidence type="ECO:0000256" key="4">
    <source>
        <dbReference type="ARBA" id="ARBA00022692"/>
    </source>
</evidence>
<feature type="domain" description="ABC transmembrane type-1" evidence="8">
    <location>
        <begin position="101"/>
        <end position="282"/>
    </location>
</feature>
<feature type="transmembrane region" description="Helical" evidence="7">
    <location>
        <begin position="108"/>
        <end position="127"/>
    </location>
</feature>
<comment type="subcellular location">
    <subcellularLocation>
        <location evidence="1 7">Cell membrane</location>
        <topology evidence="1 7">Multi-pass membrane protein</topology>
    </subcellularLocation>
</comment>
<gene>
    <name evidence="9" type="ORF">XH94_00245</name>
</gene>
<feature type="transmembrane region" description="Helical" evidence="7">
    <location>
        <begin position="263"/>
        <end position="281"/>
    </location>
</feature>
<evidence type="ECO:0000256" key="2">
    <source>
        <dbReference type="ARBA" id="ARBA00022448"/>
    </source>
</evidence>
<feature type="transmembrane region" description="Helical" evidence="7">
    <location>
        <begin position="219"/>
        <end position="242"/>
    </location>
</feature>
<dbReference type="EMBL" id="LBJM01000001">
    <property type="protein sequence ID" value="RXH42756.1"/>
    <property type="molecule type" value="Genomic_DNA"/>
</dbReference>
<evidence type="ECO:0000256" key="1">
    <source>
        <dbReference type="ARBA" id="ARBA00004651"/>
    </source>
</evidence>
<dbReference type="CDD" id="cd06261">
    <property type="entry name" value="TM_PBP2"/>
    <property type="match status" value="1"/>
</dbReference>
<dbReference type="PANTHER" id="PTHR30151">
    <property type="entry name" value="ALKANE SULFONATE ABC TRANSPORTER-RELATED, MEMBRANE SUBUNIT"/>
    <property type="match status" value="1"/>
</dbReference>
<proteinExistence type="inferred from homology"/>
<dbReference type="PANTHER" id="PTHR30151:SF20">
    <property type="entry name" value="ABC TRANSPORTER PERMEASE PROTEIN HI_0355-RELATED"/>
    <property type="match status" value="1"/>
</dbReference>
<evidence type="ECO:0000256" key="5">
    <source>
        <dbReference type="ARBA" id="ARBA00022989"/>
    </source>
</evidence>